<evidence type="ECO:0000313" key="2">
    <source>
        <dbReference type="EMBL" id="PDV97379.1"/>
    </source>
</evidence>
<keyword evidence="3" id="KW-1185">Reference proteome</keyword>
<sequence length="228" mass="24686">MRLIIGGVFQSLDGVMQAPGRPEEDRAGAFDLGGWVGAFTDAQTRDAVFAYLLDAPYALLLGRKTYDIFAAYWPFMPADNAIAARFNATTKYVLTRSDTPLAWANSHTLTSIDAIAHVKATAGPDLLIQGSSTLYPPLFRAGLIDRLHLQTFPIVLGRGKRLFGAGTPAGGMRLVHSTVSSTGVVIATYEPTGHLPTISPEPPNPSDAEIARRERMNQLPLEYFAENL</sequence>
<dbReference type="GO" id="GO:0008703">
    <property type="term" value="F:5-amino-6-(5-phosphoribosylamino)uracil reductase activity"/>
    <property type="evidence" value="ECO:0007669"/>
    <property type="project" value="InterPro"/>
</dbReference>
<evidence type="ECO:0000259" key="1">
    <source>
        <dbReference type="Pfam" id="PF01872"/>
    </source>
</evidence>
<gene>
    <name evidence="2" type="ORF">A9Q02_18670</name>
</gene>
<dbReference type="EMBL" id="LYXE01000151">
    <property type="protein sequence ID" value="PDV97379.1"/>
    <property type="molecule type" value="Genomic_DNA"/>
</dbReference>
<dbReference type="Proteomes" id="UP000220922">
    <property type="component" value="Unassembled WGS sequence"/>
</dbReference>
<dbReference type="InterPro" id="IPR050765">
    <property type="entry name" value="Riboflavin_Biosynth_HTPR"/>
</dbReference>
<dbReference type="OrthoDB" id="195113at2"/>
<protein>
    <recommendedName>
        <fullName evidence="1">Bacterial bifunctional deaminase-reductase C-terminal domain-containing protein</fullName>
    </recommendedName>
</protein>
<dbReference type="AlphaFoldDB" id="A0A2H3KHU6"/>
<organism evidence="2 3">
    <name type="scientific">Candidatus Chloroploca asiatica</name>
    <dbReference type="NCBI Taxonomy" id="1506545"/>
    <lineage>
        <taxon>Bacteria</taxon>
        <taxon>Bacillati</taxon>
        <taxon>Chloroflexota</taxon>
        <taxon>Chloroflexia</taxon>
        <taxon>Chloroflexales</taxon>
        <taxon>Chloroflexineae</taxon>
        <taxon>Oscillochloridaceae</taxon>
        <taxon>Candidatus Chloroploca</taxon>
    </lineage>
</organism>
<reference evidence="2 3" key="1">
    <citation type="submission" date="2016-05" db="EMBL/GenBank/DDBJ databases">
        <authorList>
            <person name="Lavstsen T."/>
            <person name="Jespersen J.S."/>
        </authorList>
    </citation>
    <scope>NUCLEOTIDE SEQUENCE [LARGE SCALE GENOMIC DNA]</scope>
    <source>
        <strain evidence="2 3">B7-9</strain>
    </source>
</reference>
<dbReference type="GO" id="GO:0009231">
    <property type="term" value="P:riboflavin biosynthetic process"/>
    <property type="evidence" value="ECO:0007669"/>
    <property type="project" value="InterPro"/>
</dbReference>
<feature type="domain" description="Bacterial bifunctional deaminase-reductase C-terminal" evidence="1">
    <location>
        <begin position="5"/>
        <end position="185"/>
    </location>
</feature>
<dbReference type="RefSeq" id="WP_097654526.1">
    <property type="nucleotide sequence ID" value="NZ_LYXE01000151.1"/>
</dbReference>
<dbReference type="SUPFAM" id="SSF53597">
    <property type="entry name" value="Dihydrofolate reductase-like"/>
    <property type="match status" value="1"/>
</dbReference>
<proteinExistence type="predicted"/>
<dbReference type="PANTHER" id="PTHR38011">
    <property type="entry name" value="DIHYDROFOLATE REDUCTASE FAMILY PROTEIN (AFU_ORTHOLOGUE AFUA_8G06820)"/>
    <property type="match status" value="1"/>
</dbReference>
<dbReference type="Pfam" id="PF01872">
    <property type="entry name" value="RibD_C"/>
    <property type="match status" value="1"/>
</dbReference>
<dbReference type="Gene3D" id="3.40.430.10">
    <property type="entry name" value="Dihydrofolate Reductase, subunit A"/>
    <property type="match status" value="1"/>
</dbReference>
<dbReference type="PANTHER" id="PTHR38011:SF2">
    <property type="entry name" value="BIFUNCTIONAL DEAMINASE-REDUCTASE DOMAIN PROTEIN"/>
    <property type="match status" value="1"/>
</dbReference>
<comment type="caution">
    <text evidence="2">The sequence shown here is derived from an EMBL/GenBank/DDBJ whole genome shotgun (WGS) entry which is preliminary data.</text>
</comment>
<dbReference type="InterPro" id="IPR024072">
    <property type="entry name" value="DHFR-like_dom_sf"/>
</dbReference>
<accession>A0A2H3KHU6</accession>
<name>A0A2H3KHU6_9CHLR</name>
<evidence type="ECO:0000313" key="3">
    <source>
        <dbReference type="Proteomes" id="UP000220922"/>
    </source>
</evidence>
<dbReference type="InterPro" id="IPR002734">
    <property type="entry name" value="RibDG_C"/>
</dbReference>